<dbReference type="EMBL" id="RJNH01000013">
    <property type="protein sequence ID" value="RSI59587.1"/>
    <property type="molecule type" value="Genomic_DNA"/>
</dbReference>
<evidence type="ECO:0000256" key="2">
    <source>
        <dbReference type="SAM" id="SignalP"/>
    </source>
</evidence>
<feature type="signal peptide" evidence="2">
    <location>
        <begin position="1"/>
        <end position="27"/>
    </location>
</feature>
<dbReference type="Proteomes" id="UP000278653">
    <property type="component" value="Unassembled WGS sequence"/>
</dbReference>
<dbReference type="AlphaFoldDB" id="A0A3R9IMD5"/>
<feature type="transmembrane region" description="Helical" evidence="1">
    <location>
        <begin position="51"/>
        <end position="67"/>
    </location>
</feature>
<keyword evidence="1" id="KW-0472">Membrane</keyword>
<dbReference type="RefSeq" id="WP_125448038.1">
    <property type="nucleotide sequence ID" value="NZ_RJNH01000013.1"/>
</dbReference>
<evidence type="ECO:0000313" key="3">
    <source>
        <dbReference type="EMBL" id="RSI59587.1"/>
    </source>
</evidence>
<keyword evidence="2" id="KW-0732">Signal</keyword>
<dbReference type="InterPro" id="IPR007039">
    <property type="entry name" value="TrbC/VirB2"/>
</dbReference>
<sequence length="104" mass="10939">MKNNFFKKVTTSASLLVLSAHNTLVFADDNPFTKTGADIKKVGAEIKTLSYIVAVVCMICAGLLIMLGDEGKKKGMAWLPYVIGGLIVISLAAAAIGYMQSLGG</sequence>
<proteinExistence type="predicted"/>
<evidence type="ECO:0000313" key="4">
    <source>
        <dbReference type="Proteomes" id="UP000278653"/>
    </source>
</evidence>
<protein>
    <submittedName>
        <fullName evidence="3">TrbC/VIRB2 family protein</fullName>
    </submittedName>
</protein>
<keyword evidence="1" id="KW-0812">Transmembrane</keyword>
<evidence type="ECO:0000256" key="1">
    <source>
        <dbReference type="SAM" id="Phobius"/>
    </source>
</evidence>
<keyword evidence="1" id="KW-1133">Transmembrane helix</keyword>
<dbReference type="Pfam" id="PF04956">
    <property type="entry name" value="TrbC"/>
    <property type="match status" value="1"/>
</dbReference>
<organism evidence="3 4">
    <name type="scientific">Streptococcus mitis</name>
    <dbReference type="NCBI Taxonomy" id="28037"/>
    <lineage>
        <taxon>Bacteria</taxon>
        <taxon>Bacillati</taxon>
        <taxon>Bacillota</taxon>
        <taxon>Bacilli</taxon>
        <taxon>Lactobacillales</taxon>
        <taxon>Streptococcaceae</taxon>
        <taxon>Streptococcus</taxon>
        <taxon>Streptococcus mitis group</taxon>
    </lineage>
</organism>
<name>A0A3R9IMD5_STRMT</name>
<feature type="transmembrane region" description="Helical" evidence="1">
    <location>
        <begin position="79"/>
        <end position="99"/>
    </location>
</feature>
<accession>A0A3R9IMD5</accession>
<comment type="caution">
    <text evidence="3">The sequence shown here is derived from an EMBL/GenBank/DDBJ whole genome shotgun (WGS) entry which is preliminary data.</text>
</comment>
<gene>
    <name evidence="3" type="ORF">D8865_08940</name>
</gene>
<feature type="chain" id="PRO_5018595735" evidence="2">
    <location>
        <begin position="28"/>
        <end position="104"/>
    </location>
</feature>
<reference evidence="3 4" key="1">
    <citation type="submission" date="2018-11" db="EMBL/GenBank/DDBJ databases">
        <title>Species Designations Belie Phenotypic and Genotypic Heterogeneity in Oral Streptococci.</title>
        <authorList>
            <person name="Velsko I."/>
        </authorList>
    </citation>
    <scope>NUCLEOTIDE SEQUENCE [LARGE SCALE GENOMIC DNA]</scope>
    <source>
        <strain evidence="3 4">BCC15</strain>
    </source>
</reference>